<comment type="caution">
    <text evidence="5">The sequence shown here is derived from an EMBL/GenBank/DDBJ whole genome shotgun (WGS) entry which is preliminary data.</text>
</comment>
<evidence type="ECO:0000256" key="3">
    <source>
        <dbReference type="ARBA" id="ARBA00022777"/>
    </source>
</evidence>
<dbReference type="CDD" id="cd01166">
    <property type="entry name" value="KdgK"/>
    <property type="match status" value="1"/>
</dbReference>
<dbReference type="InterPro" id="IPR011611">
    <property type="entry name" value="PfkB_dom"/>
</dbReference>
<dbReference type="InterPro" id="IPR029056">
    <property type="entry name" value="Ribokinase-like"/>
</dbReference>
<dbReference type="RefSeq" id="WP_066335704.1">
    <property type="nucleotide sequence ID" value="NZ_JAXOJX010000023.1"/>
</dbReference>
<dbReference type="InterPro" id="IPR052700">
    <property type="entry name" value="Carb_kinase_PfkB-like"/>
</dbReference>
<proteinExistence type="inferred from homology"/>
<evidence type="ECO:0000259" key="4">
    <source>
        <dbReference type="Pfam" id="PF00294"/>
    </source>
</evidence>
<dbReference type="InterPro" id="IPR002173">
    <property type="entry name" value="Carboh/pur_kinase_PfkB_CS"/>
</dbReference>
<dbReference type="GO" id="GO:0016301">
    <property type="term" value="F:kinase activity"/>
    <property type="evidence" value="ECO:0007669"/>
    <property type="project" value="UniProtKB-KW"/>
</dbReference>
<dbReference type="Proteomes" id="UP001293718">
    <property type="component" value="Unassembled WGS sequence"/>
</dbReference>
<name>A0ABU5IH52_9BURK</name>
<organism evidence="5 6">
    <name type="scientific">Azohydromonas lata</name>
    <dbReference type="NCBI Taxonomy" id="45677"/>
    <lineage>
        <taxon>Bacteria</taxon>
        <taxon>Pseudomonadati</taxon>
        <taxon>Pseudomonadota</taxon>
        <taxon>Betaproteobacteria</taxon>
        <taxon>Burkholderiales</taxon>
        <taxon>Sphaerotilaceae</taxon>
        <taxon>Azohydromonas</taxon>
    </lineage>
</organism>
<evidence type="ECO:0000256" key="1">
    <source>
        <dbReference type="ARBA" id="ARBA00010688"/>
    </source>
</evidence>
<evidence type="ECO:0000256" key="2">
    <source>
        <dbReference type="ARBA" id="ARBA00022679"/>
    </source>
</evidence>
<dbReference type="PANTHER" id="PTHR43320">
    <property type="entry name" value="SUGAR KINASE"/>
    <property type="match status" value="1"/>
</dbReference>
<sequence>MNDIPHHDTALDVVTFGEAMLMLVADECGPLEQVQHFHKRTAGAETNVAIGLSRLGHRVGWGSRLGADSMGRYLLAEMTREGLDCSHVEVAAGERSGFQFKGRVDDGSDPPVEYHRAGSAASRMGLQHLDEAWLRGARQLHVTGVFAALSASTLALARRAIAVMREASKPISFDPNLRPTLWASQDVMRDTLNALAVQADLVLPGIEEGFILTGTRDPQGIARFYRGQGVRTVVVKLGAEGAYYDDADEGTGQVAAFPVARVVDTVGAGDGFAVGVISARLEGRSVADAARRGAWIGARAVQVTGDTEGLPTRAQLLEAGL</sequence>
<dbReference type="Gene3D" id="3.40.1190.20">
    <property type="match status" value="1"/>
</dbReference>
<comment type="similarity">
    <text evidence="1">Belongs to the carbohydrate kinase PfkB family.</text>
</comment>
<dbReference type="EMBL" id="JAXOJX010000023">
    <property type="protein sequence ID" value="MDZ5457851.1"/>
    <property type="molecule type" value="Genomic_DNA"/>
</dbReference>
<keyword evidence="3 5" id="KW-0418">Kinase</keyword>
<feature type="domain" description="Carbohydrate kinase PfkB" evidence="4">
    <location>
        <begin position="12"/>
        <end position="313"/>
    </location>
</feature>
<accession>A0ABU5IH52</accession>
<protein>
    <submittedName>
        <fullName evidence="5">Sugar kinase</fullName>
    </submittedName>
</protein>
<keyword evidence="2" id="KW-0808">Transferase</keyword>
<reference evidence="5 6" key="1">
    <citation type="submission" date="2023-11" db="EMBL/GenBank/DDBJ databases">
        <title>Draft genome of Azohydromonas lata strain H1 (DSM1123), a polyhydroxyalkanoate producer.</title>
        <authorList>
            <person name="Traversa D."/>
            <person name="D'Addabbo P."/>
            <person name="Pazzani C."/>
            <person name="Manzari C."/>
            <person name="Chiara M."/>
            <person name="Scrascia M."/>
        </authorList>
    </citation>
    <scope>NUCLEOTIDE SEQUENCE [LARGE SCALE GENOMIC DNA]</scope>
    <source>
        <strain evidence="5 6">H1</strain>
    </source>
</reference>
<gene>
    <name evidence="5" type="ORF">SM757_14830</name>
</gene>
<evidence type="ECO:0000313" key="5">
    <source>
        <dbReference type="EMBL" id="MDZ5457851.1"/>
    </source>
</evidence>
<dbReference type="Pfam" id="PF00294">
    <property type="entry name" value="PfkB"/>
    <property type="match status" value="1"/>
</dbReference>
<dbReference type="PANTHER" id="PTHR43320:SF2">
    <property type="entry name" value="2-DEHYDRO-3-DEOXYGLUCONOKINASE_2-DEHYDRO-3-DEOXYGALACTONOKINASE"/>
    <property type="match status" value="1"/>
</dbReference>
<dbReference type="PROSITE" id="PS00584">
    <property type="entry name" value="PFKB_KINASES_2"/>
    <property type="match status" value="1"/>
</dbReference>
<evidence type="ECO:0000313" key="6">
    <source>
        <dbReference type="Proteomes" id="UP001293718"/>
    </source>
</evidence>
<keyword evidence="6" id="KW-1185">Reference proteome</keyword>
<dbReference type="SUPFAM" id="SSF53613">
    <property type="entry name" value="Ribokinase-like"/>
    <property type="match status" value="1"/>
</dbReference>